<dbReference type="PANTHER" id="PTHR11474">
    <property type="entry name" value="TYROSINASE FAMILY MEMBER"/>
    <property type="match status" value="1"/>
</dbReference>
<comment type="similarity">
    <text evidence="1">Belongs to the tyrosinase family.</text>
</comment>
<protein>
    <submittedName>
        <fullName evidence="6">Tyrosinase family protein</fullName>
    </submittedName>
</protein>
<dbReference type="Pfam" id="PF00264">
    <property type="entry name" value="Tyrosinase"/>
    <property type="match status" value="2"/>
</dbReference>
<dbReference type="EMBL" id="JAPMUA010000005">
    <property type="protein sequence ID" value="MDG3587028.1"/>
    <property type="molecule type" value="Genomic_DNA"/>
</dbReference>
<evidence type="ECO:0000256" key="2">
    <source>
        <dbReference type="ARBA" id="ARBA00022723"/>
    </source>
</evidence>
<evidence type="ECO:0000256" key="4">
    <source>
        <dbReference type="ARBA" id="ARBA00023008"/>
    </source>
</evidence>
<dbReference type="Pfam" id="PF18962">
    <property type="entry name" value="Por_Secre_tail"/>
    <property type="match status" value="1"/>
</dbReference>
<dbReference type="RefSeq" id="WP_277900706.1">
    <property type="nucleotide sequence ID" value="NZ_JAPMUA010000005.1"/>
</dbReference>
<dbReference type="PROSITE" id="PS00498">
    <property type="entry name" value="TYROSINASE_2"/>
    <property type="match status" value="1"/>
</dbReference>
<dbReference type="InterPro" id="IPR002227">
    <property type="entry name" value="Tyrosinase_Cu-bd"/>
</dbReference>
<reference evidence="6" key="1">
    <citation type="submission" date="2022-11" db="EMBL/GenBank/DDBJ databases">
        <title>High-quality draft genome sequence of Galbibacter sp. strain CMA-7.</title>
        <authorList>
            <person name="Wei L."/>
            <person name="Dong C."/>
            <person name="Shao Z."/>
        </authorList>
    </citation>
    <scope>NUCLEOTIDE SEQUENCE</scope>
    <source>
        <strain evidence="6">CMA-7</strain>
    </source>
</reference>
<evidence type="ECO:0000256" key="1">
    <source>
        <dbReference type="ARBA" id="ARBA00009928"/>
    </source>
</evidence>
<evidence type="ECO:0000313" key="7">
    <source>
        <dbReference type="Proteomes" id="UP001153642"/>
    </source>
</evidence>
<dbReference type="PANTHER" id="PTHR11474:SF126">
    <property type="entry name" value="TYROSINASE-LIKE PROTEIN TYR-1-RELATED"/>
    <property type="match status" value="1"/>
</dbReference>
<keyword evidence="7" id="KW-1185">Reference proteome</keyword>
<name>A0ABT6FUS9_9FLAO</name>
<sequence>MLFYKKLLKSIPLVAVVVFLYQGNSQSIRKNYQEMTTYEKTELVNAFYQLREGEDRITDMSDFHMNYFNFDNIDPNRLDIHFNLPEEPEKEIFLAWHRRFIFEMEQAMQDINPKLTIPYWESSVDQSTTSSLWDEDFMGSFNSNWNLNRNLSSFGTLPTQQEVDNMLAMTDFFEFSDFFERQRPHSGAHRWVAGPMLTSASPRDPVFYLHHAFVDKLWHDWEEMHHSSSYVRTDMIRYDGTYVFDGQTIPLVNPNDIVDSRALGVFYAEDGLATLDNYIVSNTYNPEELFYYQYTIEVGNNFIAPENTTSKMESITEVVLKPGFFAESGANFVAAIDTETTSLLAARSMVKKERKKKPFDDVQLDQVWLWSEGDIDPNDPTVVMQTFPNPFDSKITIKLNKKRDCVIEIYNMTGQLIKQEFFEFTNTLEINNLFGLSSGTYFVKVLGGNGETLVVKKVIKI</sequence>
<evidence type="ECO:0000259" key="5">
    <source>
        <dbReference type="PROSITE" id="PS00498"/>
    </source>
</evidence>
<dbReference type="InterPro" id="IPR050316">
    <property type="entry name" value="Tyrosinase/Hemocyanin"/>
</dbReference>
<keyword evidence="3" id="KW-0732">Signal</keyword>
<comment type="caution">
    <text evidence="6">The sequence shown here is derived from an EMBL/GenBank/DDBJ whole genome shotgun (WGS) entry which is preliminary data.</text>
</comment>
<gene>
    <name evidence="6" type="ORF">OSR52_14225</name>
</gene>
<dbReference type="InterPro" id="IPR026444">
    <property type="entry name" value="Secre_tail"/>
</dbReference>
<dbReference type="SUPFAM" id="SSF48056">
    <property type="entry name" value="Di-copper centre-containing domain"/>
    <property type="match status" value="1"/>
</dbReference>
<keyword evidence="2" id="KW-0479">Metal-binding</keyword>
<proteinExistence type="inferred from homology"/>
<dbReference type="Gene3D" id="1.10.1280.10">
    <property type="entry name" value="Di-copper center containing domain from catechol oxidase"/>
    <property type="match status" value="2"/>
</dbReference>
<feature type="domain" description="Tyrosinase copper-binding" evidence="5">
    <location>
        <begin position="204"/>
        <end position="215"/>
    </location>
</feature>
<dbReference type="InterPro" id="IPR008922">
    <property type="entry name" value="Di-copper_centre_dom_sf"/>
</dbReference>
<accession>A0ABT6FUS9</accession>
<evidence type="ECO:0000313" key="6">
    <source>
        <dbReference type="EMBL" id="MDG3587028.1"/>
    </source>
</evidence>
<dbReference type="NCBIfam" id="TIGR04183">
    <property type="entry name" value="Por_Secre_tail"/>
    <property type="match status" value="1"/>
</dbReference>
<organism evidence="6 7">
    <name type="scientific">Galbibacter pacificus</name>
    <dbReference type="NCBI Taxonomy" id="2996052"/>
    <lineage>
        <taxon>Bacteria</taxon>
        <taxon>Pseudomonadati</taxon>
        <taxon>Bacteroidota</taxon>
        <taxon>Flavobacteriia</taxon>
        <taxon>Flavobacteriales</taxon>
        <taxon>Flavobacteriaceae</taxon>
        <taxon>Galbibacter</taxon>
    </lineage>
</organism>
<evidence type="ECO:0000256" key="3">
    <source>
        <dbReference type="ARBA" id="ARBA00022729"/>
    </source>
</evidence>
<keyword evidence="4" id="KW-0186">Copper</keyword>
<dbReference type="Proteomes" id="UP001153642">
    <property type="component" value="Unassembled WGS sequence"/>
</dbReference>